<dbReference type="AlphaFoldDB" id="A0AAN6LUW6"/>
<sequence length="332" mass="37985">MPNRSTNATTPARKRKRRDLNSPETGPTINKDELVAYAEAHFPTSLAALRPASSMLFLRQTRDLKGGPVRLLVGKMKRDGMSLSIFTYLRGPSWVIYTAGGPRVDRSTLSADSSVVLEEPFNLLGTTRQAGDMGALVVYYHIVRGHWKEFETDPEALVNLGVFKMACKRVRDEKKVIEENASEERVDFAAAWRTNLEGDVSSEVDSEDDSLFVKDCEQCRKIKREESHCRNAGHPKILAAMQKENRQLKEQLEKDVAYMKRQRNLVMQEANTLEREVREKNTVVDEVERWSNIAEKAMREQDITRRILFEKNITDAKMAKWRRELGIPDDGE</sequence>
<reference evidence="3 4" key="1">
    <citation type="submission" date="2021-02" db="EMBL/GenBank/DDBJ databases">
        <title>Genome assembly of Pseudopithomyces chartarum.</title>
        <authorList>
            <person name="Jauregui R."/>
            <person name="Singh J."/>
            <person name="Voisey C."/>
        </authorList>
    </citation>
    <scope>NUCLEOTIDE SEQUENCE [LARGE SCALE GENOMIC DNA]</scope>
    <source>
        <strain evidence="3 4">AGR01</strain>
    </source>
</reference>
<evidence type="ECO:0000256" key="1">
    <source>
        <dbReference type="SAM" id="Coils"/>
    </source>
</evidence>
<keyword evidence="4" id="KW-1185">Reference proteome</keyword>
<proteinExistence type="predicted"/>
<dbReference type="EMBL" id="WVTA01000013">
    <property type="protein sequence ID" value="KAK3202621.1"/>
    <property type="molecule type" value="Genomic_DNA"/>
</dbReference>
<keyword evidence="1" id="KW-0175">Coiled coil</keyword>
<evidence type="ECO:0000256" key="2">
    <source>
        <dbReference type="SAM" id="MobiDB-lite"/>
    </source>
</evidence>
<dbReference type="Proteomes" id="UP001280581">
    <property type="component" value="Unassembled WGS sequence"/>
</dbReference>
<feature type="region of interest" description="Disordered" evidence="2">
    <location>
        <begin position="1"/>
        <end position="28"/>
    </location>
</feature>
<feature type="coiled-coil region" evidence="1">
    <location>
        <begin position="238"/>
        <end position="269"/>
    </location>
</feature>
<evidence type="ECO:0000313" key="4">
    <source>
        <dbReference type="Proteomes" id="UP001280581"/>
    </source>
</evidence>
<accession>A0AAN6LUW6</accession>
<organism evidence="3 4">
    <name type="scientific">Pseudopithomyces chartarum</name>
    <dbReference type="NCBI Taxonomy" id="1892770"/>
    <lineage>
        <taxon>Eukaryota</taxon>
        <taxon>Fungi</taxon>
        <taxon>Dikarya</taxon>
        <taxon>Ascomycota</taxon>
        <taxon>Pezizomycotina</taxon>
        <taxon>Dothideomycetes</taxon>
        <taxon>Pleosporomycetidae</taxon>
        <taxon>Pleosporales</taxon>
        <taxon>Massarineae</taxon>
        <taxon>Didymosphaeriaceae</taxon>
        <taxon>Pseudopithomyces</taxon>
    </lineage>
</organism>
<feature type="compositionally biased region" description="Polar residues" evidence="2">
    <location>
        <begin position="1"/>
        <end position="10"/>
    </location>
</feature>
<comment type="caution">
    <text evidence="3">The sequence shown here is derived from an EMBL/GenBank/DDBJ whole genome shotgun (WGS) entry which is preliminary data.</text>
</comment>
<name>A0AAN6LUW6_9PLEO</name>
<protein>
    <submittedName>
        <fullName evidence="3">Uncharacterized protein</fullName>
    </submittedName>
</protein>
<gene>
    <name evidence="3" type="ORF">GRF29_154g192535</name>
</gene>
<evidence type="ECO:0000313" key="3">
    <source>
        <dbReference type="EMBL" id="KAK3202621.1"/>
    </source>
</evidence>